<reference evidence="1" key="2">
    <citation type="submission" date="2025-03" db="EMBL/GenBank/DDBJ databases">
        <authorList>
            <consortium name="ELIXIR-Norway"/>
            <consortium name="Elixir Norway"/>
        </authorList>
    </citation>
    <scope>NUCLEOTIDE SEQUENCE</scope>
</reference>
<evidence type="ECO:0000313" key="1">
    <source>
        <dbReference type="EMBL" id="CAN0470036.1"/>
    </source>
</evidence>
<name>A0AC59ZMQ0_RANTA</name>
<gene>
    <name evidence="1" type="ORF">MRATA1EN22A_LOCUS20443</name>
</gene>
<sequence>MALMLYYHHRNISTCPDRQEHSNLRASLLPREKSHVSPSLTDGDILGDGKLLDPLLPASGRVLPLAVQSPASARGPSGPSAPSLSPSGSGSWLSCGRTGCHSAIVLQGALLDREPALSCSAGFLPASCQPQAETLRKSNSSVFNRCHKPRFLRPIPKDSLLIRMRYKHPAP</sequence>
<evidence type="ECO:0000313" key="2">
    <source>
        <dbReference type="Proteomes" id="UP001162501"/>
    </source>
</evidence>
<reference evidence="1" key="1">
    <citation type="submission" date="2023-05" db="EMBL/GenBank/DDBJ databases">
        <authorList>
            <consortium name="ELIXIR-Norway"/>
        </authorList>
    </citation>
    <scope>NUCLEOTIDE SEQUENCE</scope>
</reference>
<protein>
    <submittedName>
        <fullName evidence="1">Uncharacterized protein</fullName>
    </submittedName>
</protein>
<organism evidence="1 2">
    <name type="scientific">Rangifer tarandus platyrhynchus</name>
    <name type="common">Svalbard reindeer</name>
    <dbReference type="NCBI Taxonomy" id="3082113"/>
    <lineage>
        <taxon>Eukaryota</taxon>
        <taxon>Metazoa</taxon>
        <taxon>Chordata</taxon>
        <taxon>Craniata</taxon>
        <taxon>Vertebrata</taxon>
        <taxon>Euteleostomi</taxon>
        <taxon>Mammalia</taxon>
        <taxon>Eutheria</taxon>
        <taxon>Laurasiatheria</taxon>
        <taxon>Artiodactyla</taxon>
        <taxon>Ruminantia</taxon>
        <taxon>Pecora</taxon>
        <taxon>Cervidae</taxon>
        <taxon>Odocoileinae</taxon>
        <taxon>Rangifer</taxon>
    </lineage>
</organism>
<dbReference type="Proteomes" id="UP001162501">
    <property type="component" value="Chromosome 31"/>
</dbReference>
<dbReference type="EMBL" id="OX596115">
    <property type="protein sequence ID" value="CAN0470036.1"/>
    <property type="molecule type" value="Genomic_DNA"/>
</dbReference>
<accession>A0AC59ZMQ0</accession>
<proteinExistence type="predicted"/>